<comment type="caution">
    <text evidence="1">The sequence shown here is derived from an EMBL/GenBank/DDBJ whole genome shotgun (WGS) entry which is preliminary data.</text>
</comment>
<proteinExistence type="predicted"/>
<protein>
    <submittedName>
        <fullName evidence="1">LysM domain-containing protein</fullName>
    </submittedName>
</protein>
<keyword evidence="2" id="KW-1185">Reference proteome</keyword>
<evidence type="ECO:0000313" key="1">
    <source>
        <dbReference type="EMBL" id="KAL0932540.1"/>
    </source>
</evidence>
<organism evidence="1 2">
    <name type="scientific">Colletotrichum truncatum</name>
    <name type="common">Anthracnose fungus</name>
    <name type="synonym">Colletotrichum capsici</name>
    <dbReference type="NCBI Taxonomy" id="5467"/>
    <lineage>
        <taxon>Eukaryota</taxon>
        <taxon>Fungi</taxon>
        <taxon>Dikarya</taxon>
        <taxon>Ascomycota</taxon>
        <taxon>Pezizomycotina</taxon>
        <taxon>Sordariomycetes</taxon>
        <taxon>Hypocreomycetidae</taxon>
        <taxon>Glomerellales</taxon>
        <taxon>Glomerellaceae</taxon>
        <taxon>Colletotrichum</taxon>
        <taxon>Colletotrichum truncatum species complex</taxon>
    </lineage>
</organism>
<accession>A0ACC3YKV3</accession>
<dbReference type="Proteomes" id="UP000805649">
    <property type="component" value="Unassembled WGS sequence"/>
</dbReference>
<gene>
    <name evidence="1" type="ORF">CTRU02_211503</name>
</gene>
<sequence>MEVLAVATEVLVAPEVTIAGAIEVETAAAVDTADVEFEAQIPNLSWLCGRQDSPSVDDTKPLLKVASSGDLERARDIVATAIAASAKLNKARLTSPLRNQYKLKPGAVIGKTTVDKRRRARRDDSRPPPLLEISEEIAWAAALLAEAEARVPGRSVVAPSRNFTRRATARGSYWMDFIALFRNVLDYGATGNGLTDDTAAIKRAMNDGRRCGEKCNGSRVKNAIVYFPPGTYLISSTIILPFGTQVIGDAINRPVLVASQSFIGLGVLSTNEYTANGGSGPDGNDQQWYVNTASFYRQIRNIIIDVRPAPPAEEVACLHYQVAQATSMQNVELRAGPGQKGLFAENGSGGGISDVSFVGGDVCLYGGEQQFTAQRLVFSGCEIGVQVIWDWG</sequence>
<name>A0ACC3YKV3_COLTU</name>
<dbReference type="EMBL" id="VUJX02000008">
    <property type="protein sequence ID" value="KAL0932540.1"/>
    <property type="molecule type" value="Genomic_DNA"/>
</dbReference>
<reference evidence="1 2" key="1">
    <citation type="journal article" date="2020" name="Phytopathology">
        <title>Genome Sequence Resources of Colletotrichum truncatum, C. plurivorum, C. musicola, and C. sojae: Four Species Pathogenic to Soybean (Glycine max).</title>
        <authorList>
            <person name="Rogerio F."/>
            <person name="Boufleur T.R."/>
            <person name="Ciampi-Guillardi M."/>
            <person name="Sukno S.A."/>
            <person name="Thon M.R."/>
            <person name="Massola Junior N.S."/>
            <person name="Baroncelli R."/>
        </authorList>
    </citation>
    <scope>NUCLEOTIDE SEQUENCE [LARGE SCALE GENOMIC DNA]</scope>
    <source>
        <strain evidence="1 2">CMES1059</strain>
    </source>
</reference>
<evidence type="ECO:0000313" key="2">
    <source>
        <dbReference type="Proteomes" id="UP000805649"/>
    </source>
</evidence>